<dbReference type="EMBL" id="MU003946">
    <property type="protein sequence ID" value="KAF2715868.1"/>
    <property type="molecule type" value="Genomic_DNA"/>
</dbReference>
<reference evidence="1" key="1">
    <citation type="journal article" date="2020" name="Stud. Mycol.">
        <title>101 Dothideomycetes genomes: a test case for predicting lifestyles and emergence of pathogens.</title>
        <authorList>
            <person name="Haridas S."/>
            <person name="Albert R."/>
            <person name="Binder M."/>
            <person name="Bloem J."/>
            <person name="Labutti K."/>
            <person name="Salamov A."/>
            <person name="Andreopoulos B."/>
            <person name="Baker S."/>
            <person name="Barry K."/>
            <person name="Bills G."/>
            <person name="Bluhm B."/>
            <person name="Cannon C."/>
            <person name="Castanera R."/>
            <person name="Culley D."/>
            <person name="Daum C."/>
            <person name="Ezra D."/>
            <person name="Gonzalez J."/>
            <person name="Henrissat B."/>
            <person name="Kuo A."/>
            <person name="Liang C."/>
            <person name="Lipzen A."/>
            <person name="Lutzoni F."/>
            <person name="Magnuson J."/>
            <person name="Mondo S."/>
            <person name="Nolan M."/>
            <person name="Ohm R."/>
            <person name="Pangilinan J."/>
            <person name="Park H.-J."/>
            <person name="Ramirez L."/>
            <person name="Alfaro M."/>
            <person name="Sun H."/>
            <person name="Tritt A."/>
            <person name="Yoshinaga Y."/>
            <person name="Zwiers L.-H."/>
            <person name="Turgeon B."/>
            <person name="Goodwin S."/>
            <person name="Spatafora J."/>
            <person name="Crous P."/>
            <person name="Grigoriev I."/>
        </authorList>
    </citation>
    <scope>NUCLEOTIDE SEQUENCE</scope>
    <source>
        <strain evidence="1">CBS 116435</strain>
    </source>
</reference>
<accession>A0A9P4PXY7</accession>
<dbReference type="InterPro" id="IPR002110">
    <property type="entry name" value="Ankyrin_rpt"/>
</dbReference>
<dbReference type="SUPFAM" id="SSF48403">
    <property type="entry name" value="Ankyrin repeat"/>
    <property type="match status" value="1"/>
</dbReference>
<evidence type="ECO:0008006" key="3">
    <source>
        <dbReference type="Google" id="ProtNLM"/>
    </source>
</evidence>
<dbReference type="Proteomes" id="UP000799441">
    <property type="component" value="Unassembled WGS sequence"/>
</dbReference>
<keyword evidence="2" id="KW-1185">Reference proteome</keyword>
<dbReference type="InterPro" id="IPR036770">
    <property type="entry name" value="Ankyrin_rpt-contain_sf"/>
</dbReference>
<name>A0A9P4PXY7_9PEZI</name>
<sequence length="339" mass="38386">MSLCFTNSSLPRMLGKISDEQYYRAILQHFCGVRHKEDTDLAQLSALGLRTKLTSVCISLWYDSTQSNYKALSDLDTLIRTFLSAEKGNIKDVQQSLATLANTEPFFPIPYNSLATLAWETQSVELLRVAIDGGGSVHDSVIYLTDSDRVTVEFYDLLWKHDWKQMRSLKQLPDVIADPHDVLDYPPEALMWLLDHGMVVTKQHFENPRFWRDVPHQADNVAALIKHQGNGEILKGTGLLAQAAYHGKTRVVEVLMAAGLDPNETLMEHRDIRGEHTPFWPLYDAVVTNREQIVKLLLDHGADPMQVLPRNGLTLIQLCEDLKGSDNILFMLRQATSVY</sequence>
<proteinExistence type="predicted"/>
<organism evidence="1 2">
    <name type="scientific">Polychaeton citri CBS 116435</name>
    <dbReference type="NCBI Taxonomy" id="1314669"/>
    <lineage>
        <taxon>Eukaryota</taxon>
        <taxon>Fungi</taxon>
        <taxon>Dikarya</taxon>
        <taxon>Ascomycota</taxon>
        <taxon>Pezizomycotina</taxon>
        <taxon>Dothideomycetes</taxon>
        <taxon>Dothideomycetidae</taxon>
        <taxon>Capnodiales</taxon>
        <taxon>Capnodiaceae</taxon>
        <taxon>Polychaeton</taxon>
    </lineage>
</organism>
<evidence type="ECO:0000313" key="2">
    <source>
        <dbReference type="Proteomes" id="UP000799441"/>
    </source>
</evidence>
<dbReference type="AlphaFoldDB" id="A0A9P4PXY7"/>
<dbReference type="OrthoDB" id="366390at2759"/>
<comment type="caution">
    <text evidence="1">The sequence shown here is derived from an EMBL/GenBank/DDBJ whole genome shotgun (WGS) entry which is preliminary data.</text>
</comment>
<gene>
    <name evidence="1" type="ORF">K431DRAFT_316925</name>
</gene>
<dbReference type="Pfam" id="PF00023">
    <property type="entry name" value="Ank"/>
    <property type="match status" value="1"/>
</dbReference>
<evidence type="ECO:0000313" key="1">
    <source>
        <dbReference type="EMBL" id="KAF2715868.1"/>
    </source>
</evidence>
<dbReference type="SMART" id="SM00248">
    <property type="entry name" value="ANK"/>
    <property type="match status" value="3"/>
</dbReference>
<dbReference type="Gene3D" id="1.25.40.20">
    <property type="entry name" value="Ankyrin repeat-containing domain"/>
    <property type="match status" value="1"/>
</dbReference>
<protein>
    <recommendedName>
        <fullName evidence="3">Ankyrin</fullName>
    </recommendedName>
</protein>